<evidence type="ECO:0000256" key="3">
    <source>
        <dbReference type="ARBA" id="ARBA00022578"/>
    </source>
</evidence>
<proteinExistence type="inferred from homology"/>
<protein>
    <submittedName>
        <fullName evidence="8">Transposase IS4 family protein</fullName>
    </submittedName>
</protein>
<sequence length="294" mass="34321">MEKITRKTSFKQWLSPISTSLFEEQVKKHHLNHYTKKLHMASFMKLLLYAQLHETESLLALSACIFSEELQNTTEKASMSGMSSNKIRSEASFTACLYGKRVFVDDKECMYVFDSGYLDYERFDHMTDKGYFFVSRLRKNAVTQVIEKFSFPKKAAVISDEMIVIGIGTTQNRSENAFRFIKVLDSKGNELHLLTNRFDLGADEIAELHKSRWAIELFFKWMKQHLNIKKFYGQNEQAVHNQIYIAMIVYCLHVLAQLSSQSKRTYLQISRFLKASLWNPAHIWQRKIQGKSVP</sequence>
<keyword evidence="9" id="KW-1185">Reference proteome</keyword>
<dbReference type="AlphaFoldDB" id="A7GMF1"/>
<comment type="function">
    <text evidence="1">Involved in the transposition of the insertion sequence.</text>
</comment>
<evidence type="ECO:0000259" key="7">
    <source>
        <dbReference type="Pfam" id="PF14294"/>
    </source>
</evidence>
<comment type="similarity">
    <text evidence="2">Belongs to the transposase 11 family.</text>
</comment>
<dbReference type="InterPro" id="IPR047952">
    <property type="entry name" value="Transpos_IS4"/>
</dbReference>
<keyword evidence="3" id="KW-0815">Transposition</keyword>
<dbReference type="KEGG" id="bcy:Bcer98_0980"/>
<dbReference type="InterPro" id="IPR025399">
    <property type="entry name" value="DUF4372"/>
</dbReference>
<keyword evidence="4" id="KW-0238">DNA-binding</keyword>
<dbReference type="Pfam" id="PF14294">
    <property type="entry name" value="DUF4372"/>
    <property type="match status" value="1"/>
</dbReference>
<evidence type="ECO:0000313" key="9">
    <source>
        <dbReference type="Proteomes" id="UP000002300"/>
    </source>
</evidence>
<evidence type="ECO:0000256" key="5">
    <source>
        <dbReference type="ARBA" id="ARBA00023172"/>
    </source>
</evidence>
<dbReference type="GO" id="GO:0004803">
    <property type="term" value="F:transposase activity"/>
    <property type="evidence" value="ECO:0007669"/>
    <property type="project" value="InterPro"/>
</dbReference>
<evidence type="ECO:0000256" key="4">
    <source>
        <dbReference type="ARBA" id="ARBA00023125"/>
    </source>
</evidence>
<feature type="domain" description="DUF4372" evidence="7">
    <location>
        <begin position="5"/>
        <end position="67"/>
    </location>
</feature>
<dbReference type="eggNOG" id="COG3385">
    <property type="taxonomic scope" value="Bacteria"/>
</dbReference>
<dbReference type="Pfam" id="PF01609">
    <property type="entry name" value="DDE_Tnp_1"/>
    <property type="match status" value="1"/>
</dbReference>
<dbReference type="InterPro" id="IPR012337">
    <property type="entry name" value="RNaseH-like_sf"/>
</dbReference>
<evidence type="ECO:0000256" key="2">
    <source>
        <dbReference type="ARBA" id="ARBA00010075"/>
    </source>
</evidence>
<evidence type="ECO:0000313" key="8">
    <source>
        <dbReference type="EMBL" id="ABS21309.1"/>
    </source>
</evidence>
<reference evidence="8 9" key="1">
    <citation type="journal article" date="2008" name="Chem. Biol. Interact.">
        <title>Extending the Bacillus cereus group genomics to putative food-borne pathogens of different toxicity.</title>
        <authorList>
            <person name="Lapidus A."/>
            <person name="Goltsman E."/>
            <person name="Auger S."/>
            <person name="Galleron N."/>
            <person name="Segurens B."/>
            <person name="Dossat C."/>
            <person name="Land M.L."/>
            <person name="Broussolle V."/>
            <person name="Brillard J."/>
            <person name="Guinebretiere M.H."/>
            <person name="Sanchis V."/>
            <person name="Nguen-The C."/>
            <person name="Lereclus D."/>
            <person name="Richardson P."/>
            <person name="Wincker P."/>
            <person name="Weissenbach J."/>
            <person name="Ehrlich S.D."/>
            <person name="Sorokin A."/>
        </authorList>
    </citation>
    <scope>NUCLEOTIDE SEQUENCE [LARGE SCALE GENOMIC DNA]</scope>
    <source>
        <strain evidence="9">DSM 22905 / CIP 110041 / 391-98 / NVH 391-98</strain>
    </source>
</reference>
<gene>
    <name evidence="8" type="ordered locus">Bcer98_0980</name>
</gene>
<dbReference type="PANTHER" id="PTHR33258:SF1">
    <property type="entry name" value="TRANSPOSASE INSL FOR INSERTION SEQUENCE ELEMENT IS186A-RELATED"/>
    <property type="match status" value="1"/>
</dbReference>
<dbReference type="GO" id="GO:0006313">
    <property type="term" value="P:DNA transposition"/>
    <property type="evidence" value="ECO:0007669"/>
    <property type="project" value="InterPro"/>
</dbReference>
<feature type="domain" description="Transposase IS4-like" evidence="6">
    <location>
        <begin position="107"/>
        <end position="252"/>
    </location>
</feature>
<accession>A7GMF1</accession>
<dbReference type="STRING" id="315749.Bcer98_0980"/>
<dbReference type="NCBIfam" id="NF033592">
    <property type="entry name" value="transpos_IS4_1"/>
    <property type="match status" value="1"/>
</dbReference>
<dbReference type="HOGENOM" id="CLU_043140_0_2_9"/>
<dbReference type="PANTHER" id="PTHR33258">
    <property type="entry name" value="TRANSPOSASE INSL FOR INSERTION SEQUENCE ELEMENT IS186A-RELATED"/>
    <property type="match status" value="1"/>
</dbReference>
<dbReference type="SUPFAM" id="SSF53098">
    <property type="entry name" value="Ribonuclease H-like"/>
    <property type="match status" value="1"/>
</dbReference>
<dbReference type="InterPro" id="IPR002559">
    <property type="entry name" value="Transposase_11"/>
</dbReference>
<name>A7GMF1_BACCN</name>
<keyword evidence="5" id="KW-0233">DNA recombination</keyword>
<dbReference type="Proteomes" id="UP000002300">
    <property type="component" value="Chromosome"/>
</dbReference>
<evidence type="ECO:0000256" key="1">
    <source>
        <dbReference type="ARBA" id="ARBA00002286"/>
    </source>
</evidence>
<dbReference type="EMBL" id="CP000764">
    <property type="protein sequence ID" value="ABS21309.1"/>
    <property type="molecule type" value="Genomic_DNA"/>
</dbReference>
<evidence type="ECO:0000259" key="6">
    <source>
        <dbReference type="Pfam" id="PF01609"/>
    </source>
</evidence>
<dbReference type="GO" id="GO:0003677">
    <property type="term" value="F:DNA binding"/>
    <property type="evidence" value="ECO:0007669"/>
    <property type="project" value="UniProtKB-KW"/>
</dbReference>
<organism evidence="8 9">
    <name type="scientific">Bacillus cytotoxicus (strain DSM 22905 / CIP 110041 / 391-98 / NVH 391-98)</name>
    <dbReference type="NCBI Taxonomy" id="315749"/>
    <lineage>
        <taxon>Bacteria</taxon>
        <taxon>Bacillati</taxon>
        <taxon>Bacillota</taxon>
        <taxon>Bacilli</taxon>
        <taxon>Bacillales</taxon>
        <taxon>Bacillaceae</taxon>
        <taxon>Bacillus</taxon>
        <taxon>Bacillus cereus group</taxon>
    </lineage>
</organism>